<evidence type="ECO:0000259" key="6">
    <source>
        <dbReference type="PROSITE" id="PS50048"/>
    </source>
</evidence>
<feature type="coiled-coil region" evidence="4">
    <location>
        <begin position="180"/>
        <end position="214"/>
    </location>
</feature>
<evidence type="ECO:0000256" key="5">
    <source>
        <dbReference type="SAM" id="MobiDB-lite"/>
    </source>
</evidence>
<feature type="compositionally biased region" description="Low complexity" evidence="5">
    <location>
        <begin position="23"/>
        <end position="43"/>
    </location>
</feature>
<feature type="compositionally biased region" description="Low complexity" evidence="5">
    <location>
        <begin position="126"/>
        <end position="141"/>
    </location>
</feature>
<dbReference type="GO" id="GO:0000981">
    <property type="term" value="F:DNA-binding transcription factor activity, RNA polymerase II-specific"/>
    <property type="evidence" value="ECO:0007669"/>
    <property type="project" value="InterPro"/>
</dbReference>
<comment type="subcellular location">
    <subcellularLocation>
        <location evidence="1">Nucleus</location>
    </subcellularLocation>
</comment>
<keyword evidence="8" id="KW-1185">Reference proteome</keyword>
<dbReference type="AlphaFoldDB" id="A0A316UU13"/>
<evidence type="ECO:0000313" key="8">
    <source>
        <dbReference type="Proteomes" id="UP000245884"/>
    </source>
</evidence>
<evidence type="ECO:0000256" key="1">
    <source>
        <dbReference type="ARBA" id="ARBA00004123"/>
    </source>
</evidence>
<dbReference type="InterPro" id="IPR036864">
    <property type="entry name" value="Zn2-C6_fun-type_DNA-bd_sf"/>
</dbReference>
<evidence type="ECO:0000256" key="4">
    <source>
        <dbReference type="SAM" id="Coils"/>
    </source>
</evidence>
<dbReference type="GO" id="GO:0006351">
    <property type="term" value="P:DNA-templated transcription"/>
    <property type="evidence" value="ECO:0007669"/>
    <property type="project" value="InterPro"/>
</dbReference>
<dbReference type="RefSeq" id="XP_025362900.1">
    <property type="nucleotide sequence ID" value="XM_025505796.1"/>
</dbReference>
<dbReference type="Pfam" id="PF00172">
    <property type="entry name" value="Zn_clus"/>
    <property type="match status" value="1"/>
</dbReference>
<protein>
    <recommendedName>
        <fullName evidence="6">Zn(2)-C6 fungal-type domain-containing protein</fullName>
    </recommendedName>
</protein>
<evidence type="ECO:0000256" key="2">
    <source>
        <dbReference type="ARBA" id="ARBA00022723"/>
    </source>
</evidence>
<dbReference type="SMART" id="SM00906">
    <property type="entry name" value="Fungal_trans"/>
    <property type="match status" value="1"/>
</dbReference>
<feature type="domain" description="Zn(2)-C6 fungal-type" evidence="6">
    <location>
        <begin position="51"/>
        <end position="80"/>
    </location>
</feature>
<dbReference type="InterPro" id="IPR050613">
    <property type="entry name" value="Sec_Metabolite_Reg"/>
</dbReference>
<feature type="region of interest" description="Disordered" evidence="5">
    <location>
        <begin position="740"/>
        <end position="848"/>
    </location>
</feature>
<evidence type="ECO:0000256" key="3">
    <source>
        <dbReference type="ARBA" id="ARBA00023242"/>
    </source>
</evidence>
<feature type="compositionally biased region" description="Polar residues" evidence="5">
    <location>
        <begin position="756"/>
        <end position="774"/>
    </location>
</feature>
<feature type="region of interest" description="Disordered" evidence="5">
    <location>
        <begin position="1"/>
        <end position="45"/>
    </location>
</feature>
<dbReference type="PROSITE" id="PS50048">
    <property type="entry name" value="ZN2_CY6_FUNGAL_2"/>
    <property type="match status" value="1"/>
</dbReference>
<keyword evidence="3" id="KW-0539">Nucleus</keyword>
<feature type="compositionally biased region" description="Basic and acidic residues" evidence="5">
    <location>
        <begin position="740"/>
        <end position="755"/>
    </location>
</feature>
<dbReference type="GO" id="GO:0003677">
    <property type="term" value="F:DNA binding"/>
    <property type="evidence" value="ECO:0007669"/>
    <property type="project" value="InterPro"/>
</dbReference>
<dbReference type="SUPFAM" id="SSF57701">
    <property type="entry name" value="Zn2/Cys6 DNA-binding domain"/>
    <property type="match status" value="1"/>
</dbReference>
<sequence>MASPTYNGGAGFSISGNGGGQGESSSGQPATGAGATASSSSSAIRPRYKHNCLPCRKRKSKCDRVFPCSQCVMRETCQECYSGQEPLQPSDTASSSSSYDALAGWTTANNAMDNAASRRHAQPQPAIASSSSSSTASISRSPHAAITKRSPDATHIATYGPPDRPVKRSRCEVDSLGDVLSGLKNIVAESRQRHEEAESQLEAAIGRLSEHQGAPTAASARPYQQQTPAEVTLAALRSVLPSEDKCELLLDVFFIELDWFIVGIYQPWFRSSVWEGGLKAGKAITCAQGALLCAMLAMAAILVPPNHPRASDLVVDRDLLIDHAMYLVNCDERLQDGWKSYNHRSPTLPLIQSEMIMTYYMMYSGRLQAAYHKLGSALRRAKQIGLFDSRNRQWSTPSSARFELLTAAEQQSIEEMSNPKYPSPPRHSQMDHFASFLPNAPTKSSPSFLELEMKQRLAWDLVILDWWHGLCWRRPPDLPTNYVNLPLPSYLRDEYFDPKTGDYIPPQAAQTFKTVLVADEFISKIHLTQLVPAVRDFTNSLHDMSIEARVQRARSIDARFDAWTTGCQVPLEEARQGLRTSEAGAHRKAAQTLINHTSAGYLRCLLHKCFLGDTKAPDDLRNRALIYARGIMEAIPVIVDLCDSSFISFDSSLCSEHLFHAATAFAYILLKREESATTVRQKTTAAPSSGEQELTWFAKNVSEIIFTLRHLGARSETARVSERILSHLCESKESLRATMKRLDSARQRAVAEQRGNHTNGLSSMSGATETTQQPLRHGKSAAGRHPARPNAHTTAFPSPREQHSASALSEVPSALQVRSMSPPGAPPASKACPNWPPRHAYPSPQAALSPRAELPPVTLTSQTKTATSWPATNAQLLWTSSSSGPPSHRANHDAMLPPIQIPRRALKVEGHGDGPFAVLSNGNDAGASSDFAWLFLHENDWDALLSDSSGPAPEPLATTATSVGLALG</sequence>
<evidence type="ECO:0000313" key="7">
    <source>
        <dbReference type="EMBL" id="PWN28288.1"/>
    </source>
</evidence>
<dbReference type="InterPro" id="IPR007219">
    <property type="entry name" value="XnlR_reg_dom"/>
</dbReference>
<dbReference type="PANTHER" id="PTHR31001">
    <property type="entry name" value="UNCHARACTERIZED TRANSCRIPTIONAL REGULATORY PROTEIN"/>
    <property type="match status" value="1"/>
</dbReference>
<feature type="region of interest" description="Disordered" evidence="5">
    <location>
        <begin position="946"/>
        <end position="968"/>
    </location>
</feature>
<dbReference type="PANTHER" id="PTHR31001:SF89">
    <property type="entry name" value="ZN(2)-C6 FUNGAL-TYPE DOMAIN-CONTAINING PROTEIN"/>
    <property type="match status" value="1"/>
</dbReference>
<dbReference type="GeneID" id="37027619"/>
<keyword evidence="2" id="KW-0479">Metal-binding</keyword>
<dbReference type="Proteomes" id="UP000245884">
    <property type="component" value="Unassembled WGS sequence"/>
</dbReference>
<dbReference type="CDD" id="cd00067">
    <property type="entry name" value="GAL4"/>
    <property type="match status" value="1"/>
</dbReference>
<dbReference type="STRING" id="1569628.A0A316UU13"/>
<dbReference type="OrthoDB" id="6780543at2759"/>
<organism evidence="7 8">
    <name type="scientific">Jaminaea rosea</name>
    <dbReference type="NCBI Taxonomy" id="1569628"/>
    <lineage>
        <taxon>Eukaryota</taxon>
        <taxon>Fungi</taxon>
        <taxon>Dikarya</taxon>
        <taxon>Basidiomycota</taxon>
        <taxon>Ustilaginomycotina</taxon>
        <taxon>Exobasidiomycetes</taxon>
        <taxon>Microstromatales</taxon>
        <taxon>Microstromatales incertae sedis</taxon>
        <taxon>Jaminaea</taxon>
    </lineage>
</organism>
<feature type="region of interest" description="Disordered" evidence="5">
    <location>
        <begin position="115"/>
        <end position="169"/>
    </location>
</feature>
<dbReference type="Pfam" id="PF04082">
    <property type="entry name" value="Fungal_trans"/>
    <property type="match status" value="1"/>
</dbReference>
<proteinExistence type="predicted"/>
<dbReference type="GO" id="GO:0008270">
    <property type="term" value="F:zinc ion binding"/>
    <property type="evidence" value="ECO:0007669"/>
    <property type="project" value="InterPro"/>
</dbReference>
<dbReference type="GO" id="GO:0005634">
    <property type="term" value="C:nucleus"/>
    <property type="evidence" value="ECO:0007669"/>
    <property type="project" value="UniProtKB-SubCell"/>
</dbReference>
<dbReference type="CDD" id="cd12148">
    <property type="entry name" value="fungal_TF_MHR"/>
    <property type="match status" value="1"/>
</dbReference>
<dbReference type="EMBL" id="KZ819665">
    <property type="protein sequence ID" value="PWN28288.1"/>
    <property type="molecule type" value="Genomic_DNA"/>
</dbReference>
<name>A0A316UU13_9BASI</name>
<dbReference type="SMART" id="SM00066">
    <property type="entry name" value="GAL4"/>
    <property type="match status" value="1"/>
</dbReference>
<accession>A0A316UU13</accession>
<feature type="compositionally biased region" description="Gly residues" evidence="5">
    <location>
        <begin position="8"/>
        <end position="22"/>
    </location>
</feature>
<dbReference type="Gene3D" id="4.10.240.10">
    <property type="entry name" value="Zn(2)-C6 fungal-type DNA-binding domain"/>
    <property type="match status" value="1"/>
</dbReference>
<gene>
    <name evidence="7" type="ORF">BDZ90DRAFT_231282</name>
</gene>
<reference evidence="7 8" key="1">
    <citation type="journal article" date="2018" name="Mol. Biol. Evol.">
        <title>Broad Genomic Sampling Reveals a Smut Pathogenic Ancestry of the Fungal Clade Ustilaginomycotina.</title>
        <authorList>
            <person name="Kijpornyongpan T."/>
            <person name="Mondo S.J."/>
            <person name="Barry K."/>
            <person name="Sandor L."/>
            <person name="Lee J."/>
            <person name="Lipzen A."/>
            <person name="Pangilinan J."/>
            <person name="LaButti K."/>
            <person name="Hainaut M."/>
            <person name="Henrissat B."/>
            <person name="Grigoriev I.V."/>
            <person name="Spatafora J.W."/>
            <person name="Aime M.C."/>
        </authorList>
    </citation>
    <scope>NUCLEOTIDE SEQUENCE [LARGE SCALE GENOMIC DNA]</scope>
    <source>
        <strain evidence="7 8">MCA 5214</strain>
    </source>
</reference>
<dbReference type="InterPro" id="IPR001138">
    <property type="entry name" value="Zn2Cys6_DnaBD"/>
</dbReference>
<keyword evidence="4" id="KW-0175">Coiled coil</keyword>